<organism evidence="2 3">
    <name type="scientific">Owenweeksia hongkongensis (strain DSM 17368 / CIP 108786 / JCM 12287 / NRRL B-23963 / UST20020801)</name>
    <dbReference type="NCBI Taxonomy" id="926562"/>
    <lineage>
        <taxon>Bacteria</taxon>
        <taxon>Pseudomonadati</taxon>
        <taxon>Bacteroidota</taxon>
        <taxon>Flavobacteriia</taxon>
        <taxon>Flavobacteriales</taxon>
        <taxon>Owenweeksiaceae</taxon>
        <taxon>Owenweeksia</taxon>
    </lineage>
</organism>
<dbReference type="RefSeq" id="WP_014202760.1">
    <property type="nucleotide sequence ID" value="NC_016599.1"/>
</dbReference>
<dbReference type="InterPro" id="IPR036397">
    <property type="entry name" value="RNaseH_sf"/>
</dbReference>
<dbReference type="KEGG" id="oho:Oweho_2441"/>
<dbReference type="STRING" id="926562.Oweho_2441"/>
<dbReference type="EMBL" id="CP003156">
    <property type="protein sequence ID" value="AEV33411.1"/>
    <property type="molecule type" value="Genomic_DNA"/>
</dbReference>
<dbReference type="Pfam" id="PF10108">
    <property type="entry name" value="DNA_pol_B_exo2"/>
    <property type="match status" value="1"/>
</dbReference>
<evidence type="ECO:0000313" key="2">
    <source>
        <dbReference type="EMBL" id="AEV33411.1"/>
    </source>
</evidence>
<dbReference type="PATRIC" id="fig|926562.3.peg.2456"/>
<name>G8R746_OWEHD</name>
<keyword evidence="3" id="KW-1185">Reference proteome</keyword>
<protein>
    <submittedName>
        <fullName evidence="2">DNA polymerase elongation subunit (Family B)</fullName>
    </submittedName>
</protein>
<dbReference type="InterPro" id="IPR019288">
    <property type="entry name" value="3'-5'_exonuclease_PolB-like"/>
</dbReference>
<dbReference type="OrthoDB" id="9773351at2"/>
<gene>
    <name evidence="2" type="ordered locus">Oweho_2441</name>
</gene>
<evidence type="ECO:0000313" key="3">
    <source>
        <dbReference type="Proteomes" id="UP000005631"/>
    </source>
</evidence>
<accession>G8R746</accession>
<sequence length="240" mass="28151">MPLYKTDPFKILFLDIETVSQVEDFNKLDENWQHLWDGKTQYQRQDETPEEYYPKRAAVMAEFGKVICISCGFLKEIEGHRTFRVRSFYGDDEKKVLEDFAEMLCKHFDKDYLLCAHNGKEFDFPYLSRRMIVHGIHLPNSLNTSGLKPWEVPHLDTMEMWKFGDWKSYTSIKLLSALLDIPTPKDDIDGSMVGDVYWKEKDLERIVTYCQKDAVTVARVFLKMEGLGELPEDEIVINND</sequence>
<reference evidence="2 3" key="1">
    <citation type="journal article" date="2012" name="Stand. Genomic Sci.">
        <title>Genome sequence of the orange-pigmented seawater bacterium Owenweeksia hongkongensis type strain (UST20020801(T)).</title>
        <authorList>
            <person name="Riedel T."/>
            <person name="Held B."/>
            <person name="Nolan M."/>
            <person name="Lucas S."/>
            <person name="Lapidus A."/>
            <person name="Tice H."/>
            <person name="Del Rio T.G."/>
            <person name="Cheng J.F."/>
            <person name="Han C."/>
            <person name="Tapia R."/>
            <person name="Goodwin L.A."/>
            <person name="Pitluck S."/>
            <person name="Liolios K."/>
            <person name="Mavromatis K."/>
            <person name="Pagani I."/>
            <person name="Ivanova N."/>
            <person name="Mikhailova N."/>
            <person name="Pati A."/>
            <person name="Chen A."/>
            <person name="Palaniappan K."/>
            <person name="Rohde M."/>
            <person name="Tindall B.J."/>
            <person name="Detter J.C."/>
            <person name="Goker M."/>
            <person name="Woyke T."/>
            <person name="Bristow J."/>
            <person name="Eisen J.A."/>
            <person name="Markowitz V."/>
            <person name="Hugenholtz P."/>
            <person name="Klenk H.P."/>
            <person name="Kyrpides N.C."/>
        </authorList>
    </citation>
    <scope>NUCLEOTIDE SEQUENCE</scope>
    <source>
        <strain evidence="3">DSM 17368 / JCM 12287 / NRRL B-23963</strain>
    </source>
</reference>
<dbReference type="InterPro" id="IPR012337">
    <property type="entry name" value="RNaseH-like_sf"/>
</dbReference>
<dbReference type="HOGENOM" id="CLU_1188834_0_0_10"/>
<dbReference type="eggNOG" id="COG0417">
    <property type="taxonomic scope" value="Bacteria"/>
</dbReference>
<evidence type="ECO:0000259" key="1">
    <source>
        <dbReference type="Pfam" id="PF10108"/>
    </source>
</evidence>
<proteinExistence type="predicted"/>
<dbReference type="Proteomes" id="UP000005631">
    <property type="component" value="Chromosome"/>
</dbReference>
<dbReference type="SUPFAM" id="SSF53098">
    <property type="entry name" value="Ribonuclease H-like"/>
    <property type="match status" value="1"/>
</dbReference>
<dbReference type="AlphaFoldDB" id="G8R746"/>
<dbReference type="CDD" id="cd05782">
    <property type="entry name" value="DNA_polB_like1_exo"/>
    <property type="match status" value="1"/>
</dbReference>
<feature type="domain" description="Predicted 3'-5' exonuclease PolB-like" evidence="1">
    <location>
        <begin position="62"/>
        <end position="227"/>
    </location>
</feature>
<dbReference type="GO" id="GO:0003676">
    <property type="term" value="F:nucleic acid binding"/>
    <property type="evidence" value="ECO:0007669"/>
    <property type="project" value="InterPro"/>
</dbReference>
<dbReference type="Gene3D" id="3.30.420.10">
    <property type="entry name" value="Ribonuclease H-like superfamily/Ribonuclease H"/>
    <property type="match status" value="1"/>
</dbReference>